<dbReference type="InterPro" id="IPR013087">
    <property type="entry name" value="Znf_C2H2_type"/>
</dbReference>
<evidence type="ECO:0000256" key="2">
    <source>
        <dbReference type="PROSITE-ProRule" id="PRU01263"/>
    </source>
</evidence>
<dbReference type="PANTHER" id="PTHR39942">
    <property type="entry name" value="BCDNA.LD26519-RELATED"/>
    <property type="match status" value="1"/>
</dbReference>
<dbReference type="Proteomes" id="UP000786811">
    <property type="component" value="Unassembled WGS sequence"/>
</dbReference>
<comment type="caution">
    <text evidence="6">The sequence shown here is derived from an EMBL/GenBank/DDBJ whole genome shotgun (WGS) entry which is preliminary data.</text>
</comment>
<dbReference type="PANTHER" id="PTHR39942:SF1">
    <property type="entry name" value="BCDNA.LD26519-RELATED"/>
    <property type="match status" value="1"/>
</dbReference>
<accession>A0A8J2MS18</accession>
<evidence type="ECO:0000259" key="4">
    <source>
        <dbReference type="PROSITE" id="PS50157"/>
    </source>
</evidence>
<dbReference type="SMART" id="SM00868">
    <property type="entry name" value="zf-AD"/>
    <property type="match status" value="1"/>
</dbReference>
<dbReference type="EMBL" id="CAJNRD030001124">
    <property type="protein sequence ID" value="CAG5106360.1"/>
    <property type="molecule type" value="Genomic_DNA"/>
</dbReference>
<keyword evidence="2" id="KW-0862">Zinc</keyword>
<feature type="compositionally biased region" description="Polar residues" evidence="3">
    <location>
        <begin position="411"/>
        <end position="422"/>
    </location>
</feature>
<dbReference type="AlphaFoldDB" id="A0A8J2MS18"/>
<protein>
    <recommendedName>
        <fullName evidence="8">ZAD domain-containing protein</fullName>
    </recommendedName>
</protein>
<dbReference type="InterPro" id="IPR012934">
    <property type="entry name" value="Znf_AD"/>
</dbReference>
<dbReference type="PROSITE" id="PS51915">
    <property type="entry name" value="ZAD"/>
    <property type="match status" value="1"/>
</dbReference>
<evidence type="ECO:0008006" key="8">
    <source>
        <dbReference type="Google" id="ProtNLM"/>
    </source>
</evidence>
<evidence type="ECO:0000256" key="3">
    <source>
        <dbReference type="SAM" id="MobiDB-lite"/>
    </source>
</evidence>
<feature type="binding site" evidence="2">
    <location>
        <position position="63"/>
    </location>
    <ligand>
        <name>Zn(2+)</name>
        <dbReference type="ChEBI" id="CHEBI:29105"/>
    </ligand>
</feature>
<keyword evidence="1" id="KW-0863">Zinc-finger</keyword>
<organism evidence="6 7">
    <name type="scientific">Cotesia congregata</name>
    <name type="common">Parasitoid wasp</name>
    <name type="synonym">Apanteles congregatus</name>
    <dbReference type="NCBI Taxonomy" id="51543"/>
    <lineage>
        <taxon>Eukaryota</taxon>
        <taxon>Metazoa</taxon>
        <taxon>Ecdysozoa</taxon>
        <taxon>Arthropoda</taxon>
        <taxon>Hexapoda</taxon>
        <taxon>Insecta</taxon>
        <taxon>Pterygota</taxon>
        <taxon>Neoptera</taxon>
        <taxon>Endopterygota</taxon>
        <taxon>Hymenoptera</taxon>
        <taxon>Apocrita</taxon>
        <taxon>Ichneumonoidea</taxon>
        <taxon>Braconidae</taxon>
        <taxon>Microgastrinae</taxon>
        <taxon>Cotesia</taxon>
    </lineage>
</organism>
<gene>
    <name evidence="6" type="ORF">HICCMSTLAB_LOCUS12221</name>
</gene>
<dbReference type="OrthoDB" id="1095242at2759"/>
<evidence type="ECO:0000313" key="7">
    <source>
        <dbReference type="Proteomes" id="UP000786811"/>
    </source>
</evidence>
<evidence type="ECO:0000313" key="6">
    <source>
        <dbReference type="EMBL" id="CAG5106360.1"/>
    </source>
</evidence>
<feature type="domain" description="ZAD" evidence="5">
    <location>
        <begin position="9"/>
        <end position="87"/>
    </location>
</feature>
<evidence type="ECO:0000256" key="1">
    <source>
        <dbReference type="PROSITE-ProRule" id="PRU00042"/>
    </source>
</evidence>
<keyword evidence="2" id="KW-0479">Metal-binding</keyword>
<feature type="region of interest" description="Disordered" evidence="3">
    <location>
        <begin position="310"/>
        <end position="340"/>
    </location>
</feature>
<dbReference type="SUPFAM" id="SSF57716">
    <property type="entry name" value="Glucocorticoid receptor-like (DNA-binding domain)"/>
    <property type="match status" value="1"/>
</dbReference>
<feature type="domain" description="C2H2-type" evidence="4">
    <location>
        <begin position="365"/>
        <end position="392"/>
    </location>
</feature>
<dbReference type="GO" id="GO:0005634">
    <property type="term" value="C:nucleus"/>
    <property type="evidence" value="ECO:0007669"/>
    <property type="project" value="InterPro"/>
</dbReference>
<dbReference type="Gene3D" id="3.40.1800.20">
    <property type="match status" value="1"/>
</dbReference>
<dbReference type="GO" id="GO:0008270">
    <property type="term" value="F:zinc ion binding"/>
    <property type="evidence" value="ECO:0007669"/>
    <property type="project" value="UniProtKB-UniRule"/>
</dbReference>
<feature type="binding site" evidence="2">
    <location>
        <position position="14"/>
    </location>
    <ligand>
        <name>Zn(2+)</name>
        <dbReference type="ChEBI" id="CHEBI:29105"/>
    </ligand>
</feature>
<reference evidence="6" key="1">
    <citation type="submission" date="2021-04" db="EMBL/GenBank/DDBJ databases">
        <authorList>
            <person name="Chebbi M.A.C M."/>
        </authorList>
    </citation>
    <scope>NUCLEOTIDE SEQUENCE</scope>
</reference>
<feature type="binding site" evidence="2">
    <location>
        <position position="60"/>
    </location>
    <ligand>
        <name>Zn(2+)</name>
        <dbReference type="ChEBI" id="CHEBI:29105"/>
    </ligand>
</feature>
<keyword evidence="7" id="KW-1185">Reference proteome</keyword>
<dbReference type="Pfam" id="PF07776">
    <property type="entry name" value="zf-AD"/>
    <property type="match status" value="1"/>
</dbReference>
<sequence>MAVIEEFNYLCRLCATKTGIMIMGFPIFEPGERLRNIDKKIAACLPVQVSTCDDLPKVICEPCAYKLDEMFDFREKCLQTEELFIEMLKEELKNEAITIDNSLTGVDEIPNVMQTDIRGIHNHNHSHNHNHLHNQHHHDIGDMQNGIVDELRSQDCVGNDEVPGDTGSLHTMRVMDDMELAGGEQVVSQEEIPNQETIEVTGIECLNGETVGIDEHMHEVSNHQIAIHLDGDMTVVGNLTVNNHLGINYVTAIVPEQQTEDEQILHYCENVKYEGVDVKEEYQRLQLSEVPPSHSIESTSETFVATVESTDSALNSQIPSPELPSTSQEASTKPDPVEYTKESKDTLIENVISNPSIDQAGAKWYICPFCSKMTNEPSSLLDHYDQHFCSCPCGLNFVSLEDFNTHEQQCPFSSDSKSSIANDNLDDESSVLNSISNELGDKDTGNEEASNVGSAEVTECADVQTD</sequence>
<dbReference type="PROSITE" id="PS50157">
    <property type="entry name" value="ZINC_FINGER_C2H2_2"/>
    <property type="match status" value="1"/>
</dbReference>
<name>A0A8J2MS18_COTCN</name>
<feature type="region of interest" description="Disordered" evidence="3">
    <location>
        <begin position="411"/>
        <end position="466"/>
    </location>
</feature>
<proteinExistence type="predicted"/>
<feature type="binding site" evidence="2">
    <location>
        <position position="11"/>
    </location>
    <ligand>
        <name>Zn(2+)</name>
        <dbReference type="ChEBI" id="CHEBI:29105"/>
    </ligand>
</feature>
<feature type="compositionally biased region" description="Polar residues" evidence="3">
    <location>
        <begin position="310"/>
        <end position="331"/>
    </location>
</feature>
<evidence type="ECO:0000259" key="5">
    <source>
        <dbReference type="PROSITE" id="PS51915"/>
    </source>
</evidence>